<gene>
    <name evidence="2" type="ORF">SDC9_122101</name>
</gene>
<evidence type="ECO:0000259" key="1">
    <source>
        <dbReference type="Pfam" id="PF03235"/>
    </source>
</evidence>
<feature type="domain" description="GmrSD restriction endonucleases N-terminal" evidence="1">
    <location>
        <begin position="38"/>
        <end position="176"/>
    </location>
</feature>
<dbReference type="AlphaFoldDB" id="A0A645CDY3"/>
<name>A0A645CDY3_9ZZZZ</name>
<dbReference type="Pfam" id="PF03235">
    <property type="entry name" value="GmrSD_N"/>
    <property type="match status" value="1"/>
</dbReference>
<dbReference type="EMBL" id="VSSQ01026411">
    <property type="protein sequence ID" value="MPM75110.1"/>
    <property type="molecule type" value="Genomic_DNA"/>
</dbReference>
<accession>A0A645CDY3</accession>
<protein>
    <recommendedName>
        <fullName evidence="1">GmrSD restriction endonucleases N-terminal domain-containing protein</fullName>
    </recommendedName>
</protein>
<evidence type="ECO:0000313" key="2">
    <source>
        <dbReference type="EMBL" id="MPM75110.1"/>
    </source>
</evidence>
<dbReference type="PANTHER" id="PTHR39639:SF1">
    <property type="entry name" value="DUF262 DOMAIN-CONTAINING PROTEIN"/>
    <property type="match status" value="1"/>
</dbReference>
<dbReference type="InterPro" id="IPR004919">
    <property type="entry name" value="GmrSD_N"/>
</dbReference>
<comment type="caution">
    <text evidence="2">The sequence shown here is derived from an EMBL/GenBank/DDBJ whole genome shotgun (WGS) entry which is preliminary data.</text>
</comment>
<organism evidence="2">
    <name type="scientific">bioreactor metagenome</name>
    <dbReference type="NCBI Taxonomy" id="1076179"/>
    <lineage>
        <taxon>unclassified sequences</taxon>
        <taxon>metagenomes</taxon>
        <taxon>ecological metagenomes</taxon>
    </lineage>
</organism>
<reference evidence="2" key="1">
    <citation type="submission" date="2019-08" db="EMBL/GenBank/DDBJ databases">
        <authorList>
            <person name="Kucharzyk K."/>
            <person name="Murdoch R.W."/>
            <person name="Higgins S."/>
            <person name="Loffler F."/>
        </authorList>
    </citation>
    <scope>NUCLEOTIDE SEQUENCE</scope>
</reference>
<proteinExistence type="predicted"/>
<sequence length="224" mass="26582">MENTINNGLDLDKWKCSVTKNTYYFEQVCNLIELGNENKHNGIVVEPDYQREYKFDKKKESSIIESLLLNIPIPIIYLSLNTEKNKVLLNVIDGSHRLRAMYRYKNNQYGLTKLTILKDLLDGKKYKDLPANIKNKLDYKTQINVEIIDVSKNEELEYEVFTRFNQATNPLSKQELNEVMYRSNFSLWVKDSLIYDLYKINIFKQIFKCTENRLKDKTINYCKC</sequence>
<dbReference type="PANTHER" id="PTHR39639">
    <property type="entry name" value="CHROMOSOME 16, WHOLE GENOME SHOTGUN SEQUENCE"/>
    <property type="match status" value="1"/>
</dbReference>